<dbReference type="InParanoid" id="A0A1D3CYH1"/>
<comment type="caution">
    <text evidence="2">The sequence shown here is derived from an EMBL/GenBank/DDBJ whole genome shotgun (WGS) entry which is preliminary data.</text>
</comment>
<dbReference type="VEuPathDB" id="ToxoDB:cyc_02911"/>
<evidence type="ECO:0000313" key="2">
    <source>
        <dbReference type="EMBL" id="OEH76248.1"/>
    </source>
</evidence>
<feature type="region of interest" description="Disordered" evidence="1">
    <location>
        <begin position="63"/>
        <end position="87"/>
    </location>
</feature>
<organism evidence="2 3">
    <name type="scientific">Cyclospora cayetanensis</name>
    <dbReference type="NCBI Taxonomy" id="88456"/>
    <lineage>
        <taxon>Eukaryota</taxon>
        <taxon>Sar</taxon>
        <taxon>Alveolata</taxon>
        <taxon>Apicomplexa</taxon>
        <taxon>Conoidasida</taxon>
        <taxon>Coccidia</taxon>
        <taxon>Eucoccidiorida</taxon>
        <taxon>Eimeriorina</taxon>
        <taxon>Eimeriidae</taxon>
        <taxon>Cyclospora</taxon>
    </lineage>
</organism>
<evidence type="ECO:0000313" key="3">
    <source>
        <dbReference type="Proteomes" id="UP000095192"/>
    </source>
</evidence>
<accession>A0A1D3CYH1</accession>
<reference evidence="2 3" key="1">
    <citation type="journal article" date="2016" name="BMC Genomics">
        <title>Comparative genomics reveals Cyclospora cayetanensis possesses coccidia-like metabolism and invasion components but unique surface antigens.</title>
        <authorList>
            <person name="Liu S."/>
            <person name="Wang L."/>
            <person name="Zheng H."/>
            <person name="Xu Z."/>
            <person name="Roellig D.M."/>
            <person name="Li N."/>
            <person name="Frace M.A."/>
            <person name="Tang K."/>
            <person name="Arrowood M.J."/>
            <person name="Moss D.M."/>
            <person name="Zhang L."/>
            <person name="Feng Y."/>
            <person name="Xiao L."/>
        </authorList>
    </citation>
    <scope>NUCLEOTIDE SEQUENCE [LARGE SCALE GENOMIC DNA]</scope>
    <source>
        <strain evidence="2 3">CHN_HEN01</strain>
    </source>
</reference>
<dbReference type="AlphaFoldDB" id="A0A1D3CYH1"/>
<sequence length="87" mass="9185">MHTRSAPFRVAAAPGILSESERSRFTAEVEGAFPPALLLEGRAACERLTSLLRYAVRRGPPNEEKLLTASRSNTSDKVSAGAAASGT</sequence>
<dbReference type="EMBL" id="JROU02001500">
    <property type="protein sequence ID" value="OEH76248.1"/>
    <property type="molecule type" value="Genomic_DNA"/>
</dbReference>
<protein>
    <submittedName>
        <fullName evidence="2">Uncharacterized protein</fullName>
    </submittedName>
</protein>
<keyword evidence="3" id="KW-1185">Reference proteome</keyword>
<evidence type="ECO:0000256" key="1">
    <source>
        <dbReference type="SAM" id="MobiDB-lite"/>
    </source>
</evidence>
<name>A0A1D3CYH1_9EIME</name>
<proteinExistence type="predicted"/>
<dbReference type="Proteomes" id="UP000095192">
    <property type="component" value="Unassembled WGS sequence"/>
</dbReference>
<gene>
    <name evidence="2" type="ORF">cyc_02911</name>
</gene>